<dbReference type="FunFam" id="3.10.130.10:FF:000001">
    <property type="entry name" value="Ribonuclease pancreatic"/>
    <property type="match status" value="1"/>
</dbReference>
<keyword evidence="4" id="KW-0964">Secreted</keyword>
<dbReference type="InterPro" id="IPR023411">
    <property type="entry name" value="RNaseA_AS"/>
</dbReference>
<keyword evidence="8 11" id="KW-0378">Hydrolase</keyword>
<dbReference type="PRINTS" id="PR00794">
    <property type="entry name" value="RIBONUCLEASE"/>
</dbReference>
<evidence type="ECO:0000256" key="9">
    <source>
        <dbReference type="ARBA" id="ARBA00023157"/>
    </source>
</evidence>
<evidence type="ECO:0000256" key="5">
    <source>
        <dbReference type="ARBA" id="ARBA00022722"/>
    </source>
</evidence>
<evidence type="ECO:0000256" key="6">
    <source>
        <dbReference type="ARBA" id="ARBA00022729"/>
    </source>
</evidence>
<evidence type="ECO:0000256" key="1">
    <source>
        <dbReference type="ARBA" id="ARBA00004604"/>
    </source>
</evidence>
<dbReference type="CTD" id="283"/>
<evidence type="ECO:0000259" key="12">
    <source>
        <dbReference type="SMART" id="SM00092"/>
    </source>
</evidence>
<keyword evidence="7 11" id="KW-0255">Endonuclease</keyword>
<comment type="similarity">
    <text evidence="3 11">Belongs to the pancreatic ribonuclease family.</text>
</comment>
<keyword evidence="9" id="KW-1015">Disulfide bond</keyword>
<dbReference type="PROSITE" id="PS00127">
    <property type="entry name" value="RNASE_PANCREATIC"/>
    <property type="match status" value="1"/>
</dbReference>
<dbReference type="InterPro" id="IPR023412">
    <property type="entry name" value="RNaseA_domain"/>
</dbReference>
<dbReference type="GeneID" id="109255765"/>
<dbReference type="GO" id="GO:0001525">
    <property type="term" value="P:angiogenesis"/>
    <property type="evidence" value="ECO:0007669"/>
    <property type="project" value="TreeGrafter"/>
</dbReference>
<protein>
    <submittedName>
        <fullName evidence="14">Angiogenin isoform X1</fullName>
    </submittedName>
</protein>
<keyword evidence="6" id="KW-0732">Signal</keyword>
<comment type="subcellular location">
    <subcellularLocation>
        <location evidence="1">Nucleus</location>
        <location evidence="1">Nucleolus</location>
    </subcellularLocation>
    <subcellularLocation>
        <location evidence="2">Secreted</location>
    </subcellularLocation>
</comment>
<dbReference type="AlphaFoldDB" id="A0A9V1EQ94"/>
<evidence type="ECO:0000256" key="2">
    <source>
        <dbReference type="ARBA" id="ARBA00004613"/>
    </source>
</evidence>
<dbReference type="SUPFAM" id="SSF54076">
    <property type="entry name" value="RNase A-like"/>
    <property type="match status" value="1"/>
</dbReference>
<dbReference type="GO" id="GO:0045087">
    <property type="term" value="P:innate immune response"/>
    <property type="evidence" value="ECO:0007669"/>
    <property type="project" value="TreeGrafter"/>
</dbReference>
<dbReference type="GO" id="GO:0016787">
    <property type="term" value="F:hydrolase activity"/>
    <property type="evidence" value="ECO:0007669"/>
    <property type="project" value="UniProtKB-KW"/>
</dbReference>
<dbReference type="GO" id="GO:0005615">
    <property type="term" value="C:extracellular space"/>
    <property type="evidence" value="ECO:0007669"/>
    <property type="project" value="TreeGrafter"/>
</dbReference>
<evidence type="ECO:0000256" key="4">
    <source>
        <dbReference type="ARBA" id="ARBA00022525"/>
    </source>
</evidence>
<keyword evidence="10" id="KW-0539">Nucleus</keyword>
<dbReference type="Proteomes" id="UP001165780">
    <property type="component" value="Unplaced"/>
</dbReference>
<dbReference type="InterPro" id="IPR036816">
    <property type="entry name" value="RNaseA-like_dom_sf"/>
</dbReference>
<feature type="domain" description="Ribonuclease A-domain" evidence="12">
    <location>
        <begin position="54"/>
        <end position="171"/>
    </location>
</feature>
<evidence type="ECO:0000256" key="8">
    <source>
        <dbReference type="ARBA" id="ARBA00022801"/>
    </source>
</evidence>
<evidence type="ECO:0000256" key="10">
    <source>
        <dbReference type="ARBA" id="ARBA00023242"/>
    </source>
</evidence>
<dbReference type="GO" id="GO:0004519">
    <property type="term" value="F:endonuclease activity"/>
    <property type="evidence" value="ECO:0007669"/>
    <property type="project" value="UniProtKB-KW"/>
</dbReference>
<dbReference type="GO" id="GO:0019731">
    <property type="term" value="P:antibacterial humoral response"/>
    <property type="evidence" value="ECO:0007669"/>
    <property type="project" value="TreeGrafter"/>
</dbReference>
<dbReference type="GO" id="GO:0050830">
    <property type="term" value="P:defense response to Gram-positive bacterium"/>
    <property type="evidence" value="ECO:0007669"/>
    <property type="project" value="TreeGrafter"/>
</dbReference>
<dbReference type="SMART" id="SM00092">
    <property type="entry name" value="RNAse_Pc"/>
    <property type="match status" value="1"/>
</dbReference>
<dbReference type="GO" id="GO:0061844">
    <property type="term" value="P:antimicrobial humoral immune response mediated by antimicrobial peptide"/>
    <property type="evidence" value="ECO:0007669"/>
    <property type="project" value="TreeGrafter"/>
</dbReference>
<keyword evidence="13" id="KW-1185">Reference proteome</keyword>
<evidence type="ECO:0000256" key="7">
    <source>
        <dbReference type="ARBA" id="ARBA00022759"/>
    </source>
</evidence>
<evidence type="ECO:0000313" key="14">
    <source>
        <dbReference type="RefSeq" id="XP_019286142.1"/>
    </source>
</evidence>
<dbReference type="Pfam" id="PF00074">
    <property type="entry name" value="RnaseA"/>
    <property type="match status" value="1"/>
</dbReference>
<dbReference type="CDD" id="cd06265">
    <property type="entry name" value="RNase_A_canonical"/>
    <property type="match status" value="1"/>
</dbReference>
<dbReference type="Gene3D" id="3.10.130.10">
    <property type="entry name" value="Ribonuclease A-like domain"/>
    <property type="match status" value="1"/>
</dbReference>
<organism evidence="13 14">
    <name type="scientific">Panthera pardus</name>
    <name type="common">Leopard</name>
    <name type="synonym">Felis pardus</name>
    <dbReference type="NCBI Taxonomy" id="9691"/>
    <lineage>
        <taxon>Eukaryota</taxon>
        <taxon>Metazoa</taxon>
        <taxon>Chordata</taxon>
        <taxon>Craniata</taxon>
        <taxon>Vertebrata</taxon>
        <taxon>Euteleostomi</taxon>
        <taxon>Mammalia</taxon>
        <taxon>Eutheria</taxon>
        <taxon>Laurasiatheria</taxon>
        <taxon>Carnivora</taxon>
        <taxon>Feliformia</taxon>
        <taxon>Felidae</taxon>
        <taxon>Pantherinae</taxon>
        <taxon>Panthera</taxon>
    </lineage>
</organism>
<dbReference type="GO" id="GO:0003676">
    <property type="term" value="F:nucleic acid binding"/>
    <property type="evidence" value="ECO:0007669"/>
    <property type="project" value="InterPro"/>
</dbReference>
<accession>A0A9V1EQ94</accession>
<dbReference type="GO" id="GO:0005730">
    <property type="term" value="C:nucleolus"/>
    <property type="evidence" value="ECO:0007669"/>
    <property type="project" value="UniProtKB-SubCell"/>
</dbReference>
<dbReference type="PANTHER" id="PTHR11437">
    <property type="entry name" value="RIBONUCLEASE"/>
    <property type="match status" value="1"/>
</dbReference>
<dbReference type="KEGG" id="ppad:109255765"/>
<keyword evidence="5 11" id="KW-0540">Nuclease</keyword>
<proteinExistence type="inferred from homology"/>
<evidence type="ECO:0000256" key="3">
    <source>
        <dbReference type="ARBA" id="ARBA00005600"/>
    </source>
</evidence>
<gene>
    <name evidence="14" type="primary">ANG</name>
</gene>
<name>A0A9V1EQ94_PANPR</name>
<dbReference type="GO" id="GO:0004540">
    <property type="term" value="F:RNA nuclease activity"/>
    <property type="evidence" value="ECO:0007669"/>
    <property type="project" value="UniProtKB-ARBA"/>
</dbReference>
<dbReference type="PANTHER" id="PTHR11437:SF60">
    <property type="entry name" value="ANGIOGENIN"/>
    <property type="match status" value="1"/>
</dbReference>
<reference evidence="14" key="1">
    <citation type="submission" date="2025-08" db="UniProtKB">
        <authorList>
            <consortium name="RefSeq"/>
        </authorList>
    </citation>
    <scope>IDENTIFICATION</scope>
    <source>
        <tissue evidence="14">Whole blood</tissue>
    </source>
</reference>
<dbReference type="OrthoDB" id="8573660at2759"/>
<evidence type="ECO:0000256" key="11">
    <source>
        <dbReference type="RuleBase" id="RU000651"/>
    </source>
</evidence>
<evidence type="ECO:0000313" key="13">
    <source>
        <dbReference type="Proteomes" id="UP001165780"/>
    </source>
</evidence>
<sequence>MVVILFSLFFLCEKFEKSLQQIEPLLEEMVMGQGPLLLVFMLGLGLTPPTLAQDDSRYKHFLTQHYDAKPKGRNDRYCESMMERRGLTTPCKDTNTFIHGNKGSIKAICGNKNGNPYGEALRLSKSPFQITTCRHVGGSPRPPCRYRATPGFRHIAVACENGLPVHFDESFFRP</sequence>
<dbReference type="RefSeq" id="XP_019286142.1">
    <property type="nucleotide sequence ID" value="XM_019430597.2"/>
</dbReference>
<dbReference type="InterPro" id="IPR001427">
    <property type="entry name" value="RNaseA"/>
</dbReference>